<keyword evidence="1" id="KW-0732">Signal</keyword>
<reference evidence="2 3" key="1">
    <citation type="submission" date="2019-01" db="EMBL/GenBank/DDBJ databases">
        <authorList>
            <person name="Sayadi A."/>
        </authorList>
    </citation>
    <scope>NUCLEOTIDE SEQUENCE [LARGE SCALE GENOMIC DNA]</scope>
</reference>
<proteinExistence type="predicted"/>
<keyword evidence="3" id="KW-1185">Reference proteome</keyword>
<feature type="chain" id="PRO_5024975197" description="Secreted protein" evidence="1">
    <location>
        <begin position="23"/>
        <end position="82"/>
    </location>
</feature>
<evidence type="ECO:0000313" key="3">
    <source>
        <dbReference type="Proteomes" id="UP000410492"/>
    </source>
</evidence>
<dbReference type="AlphaFoldDB" id="A0A653CDH4"/>
<evidence type="ECO:0000256" key="1">
    <source>
        <dbReference type="SAM" id="SignalP"/>
    </source>
</evidence>
<feature type="signal peptide" evidence="1">
    <location>
        <begin position="1"/>
        <end position="22"/>
    </location>
</feature>
<gene>
    <name evidence="2" type="ORF">CALMAC_LOCUS8233</name>
</gene>
<evidence type="ECO:0000313" key="2">
    <source>
        <dbReference type="EMBL" id="VEN45982.1"/>
    </source>
</evidence>
<dbReference type="Proteomes" id="UP000410492">
    <property type="component" value="Unassembled WGS sequence"/>
</dbReference>
<organism evidence="2 3">
    <name type="scientific">Callosobruchus maculatus</name>
    <name type="common">Southern cowpea weevil</name>
    <name type="synonym">Pulse bruchid</name>
    <dbReference type="NCBI Taxonomy" id="64391"/>
    <lineage>
        <taxon>Eukaryota</taxon>
        <taxon>Metazoa</taxon>
        <taxon>Ecdysozoa</taxon>
        <taxon>Arthropoda</taxon>
        <taxon>Hexapoda</taxon>
        <taxon>Insecta</taxon>
        <taxon>Pterygota</taxon>
        <taxon>Neoptera</taxon>
        <taxon>Endopterygota</taxon>
        <taxon>Coleoptera</taxon>
        <taxon>Polyphaga</taxon>
        <taxon>Cucujiformia</taxon>
        <taxon>Chrysomeloidea</taxon>
        <taxon>Chrysomelidae</taxon>
        <taxon>Bruchinae</taxon>
        <taxon>Bruchini</taxon>
        <taxon>Callosobruchus</taxon>
    </lineage>
</organism>
<sequence>MNYYCAHLFLVVLICFIRQDECKPQSETRMRSTNQMPPRPFVVLNSPIIQKGKSKNPNCFGFGFRFPGQSTSTTPAPAQEIK</sequence>
<dbReference type="OrthoDB" id="10507330at2759"/>
<evidence type="ECO:0008006" key="4">
    <source>
        <dbReference type="Google" id="ProtNLM"/>
    </source>
</evidence>
<protein>
    <recommendedName>
        <fullName evidence="4">Secreted protein</fullName>
    </recommendedName>
</protein>
<accession>A0A653CDH4</accession>
<dbReference type="EMBL" id="CAACVG010007542">
    <property type="protein sequence ID" value="VEN45982.1"/>
    <property type="molecule type" value="Genomic_DNA"/>
</dbReference>
<name>A0A653CDH4_CALMS</name>